<dbReference type="InterPro" id="IPR050739">
    <property type="entry name" value="MFP"/>
</dbReference>
<sequence length="437" mass="47680">MNKNHPEVIDALHRKQHEVSGRSRWRRWALPAVGGIALTLVVVALFVPVEMSVTAPGTVVPSARVKSVQHLEGGIVRELFVREGQSVREGDRLVRMELGAQGPNLEEISAKVSALHAARLRLDAEASGKAISSEMFGDDTAPMVARTEQLTHEARLLELQGQLAAARAQVEMFNGRAGEVEAKIEGHAARAALLEREYGITRDLANEKLVSDLEATRALKDLESNRAEMAAARQALLAARASAAESRGKVAEAEGRFRRRASEELLAIERQIATANEELHRAQDQRNRTLLVAPIAGVVKGLRLTESGGVVKPGETLMEVVPADAEIELEVRLHPKDRGLVLVDQPVQIKVSAYDFLRFGSLKGRVLRIAADADQDPATGPFFRMVVQTEGSELGKSRLPVTPGMQADVDIIIGHQPFAWYLLRPVLKVGAEAFREP</sequence>
<evidence type="ECO:0000313" key="14">
    <source>
        <dbReference type="Proteomes" id="UP000545507"/>
    </source>
</evidence>
<keyword evidence="10" id="KW-0175">Coiled coil</keyword>
<dbReference type="InterPro" id="IPR010129">
    <property type="entry name" value="T1SS_HlyD"/>
</dbReference>
<feature type="transmembrane region" description="Helical" evidence="9">
    <location>
        <begin position="28"/>
        <end position="47"/>
    </location>
</feature>
<dbReference type="RefSeq" id="WP_177133308.1">
    <property type="nucleotide sequence ID" value="NZ_VYGV01000004.1"/>
</dbReference>
<feature type="coiled-coil region" evidence="10">
    <location>
        <begin position="177"/>
        <end position="285"/>
    </location>
</feature>
<comment type="subcellular location">
    <subcellularLocation>
        <location evidence="1 9">Cell inner membrane</location>
        <topology evidence="1 9">Single-pass membrane protein</topology>
    </subcellularLocation>
</comment>
<protein>
    <recommendedName>
        <fullName evidence="9">Membrane fusion protein (MFP) family protein</fullName>
    </recommendedName>
</protein>
<evidence type="ECO:0000256" key="9">
    <source>
        <dbReference type="RuleBase" id="RU365093"/>
    </source>
</evidence>
<dbReference type="InterPro" id="IPR058781">
    <property type="entry name" value="HH_AprE-like"/>
</dbReference>
<evidence type="ECO:0000256" key="6">
    <source>
        <dbReference type="ARBA" id="ARBA00022692"/>
    </source>
</evidence>
<evidence type="ECO:0000256" key="5">
    <source>
        <dbReference type="ARBA" id="ARBA00022519"/>
    </source>
</evidence>
<dbReference type="Gene3D" id="2.40.50.100">
    <property type="match status" value="1"/>
</dbReference>
<keyword evidence="7 9" id="KW-1133">Transmembrane helix</keyword>
<feature type="domain" description="AprE-like beta-barrel" evidence="12">
    <location>
        <begin position="329"/>
        <end position="413"/>
    </location>
</feature>
<evidence type="ECO:0000256" key="4">
    <source>
        <dbReference type="ARBA" id="ARBA00022475"/>
    </source>
</evidence>
<evidence type="ECO:0000256" key="7">
    <source>
        <dbReference type="ARBA" id="ARBA00022989"/>
    </source>
</evidence>
<dbReference type="PRINTS" id="PR01490">
    <property type="entry name" value="RTXTOXIND"/>
</dbReference>
<keyword evidence="3 9" id="KW-0813">Transport</keyword>
<dbReference type="InterPro" id="IPR058982">
    <property type="entry name" value="Beta-barrel_AprE"/>
</dbReference>
<dbReference type="PANTHER" id="PTHR30386:SF26">
    <property type="entry name" value="TRANSPORT PROTEIN COMB"/>
    <property type="match status" value="1"/>
</dbReference>
<evidence type="ECO:0000256" key="3">
    <source>
        <dbReference type="ARBA" id="ARBA00022448"/>
    </source>
</evidence>
<dbReference type="PANTHER" id="PTHR30386">
    <property type="entry name" value="MEMBRANE FUSION SUBUNIT OF EMRAB-TOLC MULTIDRUG EFFLUX PUMP"/>
    <property type="match status" value="1"/>
</dbReference>
<evidence type="ECO:0000256" key="10">
    <source>
        <dbReference type="SAM" id="Coils"/>
    </source>
</evidence>
<dbReference type="Gene3D" id="2.40.30.170">
    <property type="match status" value="1"/>
</dbReference>
<gene>
    <name evidence="13" type="ORF">F3K02_03295</name>
</gene>
<keyword evidence="5 9" id="KW-0997">Cell inner membrane</keyword>
<reference evidence="13 14" key="1">
    <citation type="submission" date="2019-09" db="EMBL/GenBank/DDBJ databases">
        <title>Hydrogenophaga aromatica sp. nov., isolated from a para-xylene-degrading enrichment culture.</title>
        <authorList>
            <person name="Tancsics A."/>
            <person name="Banerjee S."/>
        </authorList>
    </citation>
    <scope>NUCLEOTIDE SEQUENCE [LARGE SCALE GENOMIC DNA]</scope>
    <source>
        <strain evidence="13 14">D2P1</strain>
    </source>
</reference>
<dbReference type="Proteomes" id="UP000545507">
    <property type="component" value="Unassembled WGS sequence"/>
</dbReference>
<keyword evidence="14" id="KW-1185">Reference proteome</keyword>
<name>A0A7Y8GUD2_9BURK</name>
<dbReference type="GO" id="GO:0005886">
    <property type="term" value="C:plasma membrane"/>
    <property type="evidence" value="ECO:0007669"/>
    <property type="project" value="UniProtKB-SubCell"/>
</dbReference>
<evidence type="ECO:0000259" key="12">
    <source>
        <dbReference type="Pfam" id="PF26002"/>
    </source>
</evidence>
<dbReference type="Pfam" id="PF25994">
    <property type="entry name" value="HH_AprE"/>
    <property type="match status" value="1"/>
</dbReference>
<feature type="domain" description="AprE-like long alpha-helical hairpin" evidence="11">
    <location>
        <begin position="104"/>
        <end position="285"/>
    </location>
</feature>
<comment type="caution">
    <text evidence="13">The sequence shown here is derived from an EMBL/GenBank/DDBJ whole genome shotgun (WGS) entry which is preliminary data.</text>
</comment>
<evidence type="ECO:0000259" key="11">
    <source>
        <dbReference type="Pfam" id="PF25994"/>
    </source>
</evidence>
<dbReference type="EMBL" id="VYGV01000004">
    <property type="protein sequence ID" value="NWF44282.1"/>
    <property type="molecule type" value="Genomic_DNA"/>
</dbReference>
<evidence type="ECO:0000313" key="13">
    <source>
        <dbReference type="EMBL" id="NWF44282.1"/>
    </source>
</evidence>
<keyword evidence="6 9" id="KW-0812">Transmembrane</keyword>
<keyword evidence="4 9" id="KW-1003">Cell membrane</keyword>
<evidence type="ECO:0000256" key="8">
    <source>
        <dbReference type="ARBA" id="ARBA00023136"/>
    </source>
</evidence>
<dbReference type="Pfam" id="PF26002">
    <property type="entry name" value="Beta-barrel_AprE"/>
    <property type="match status" value="1"/>
</dbReference>
<evidence type="ECO:0000256" key="2">
    <source>
        <dbReference type="ARBA" id="ARBA00009477"/>
    </source>
</evidence>
<evidence type="ECO:0000256" key="1">
    <source>
        <dbReference type="ARBA" id="ARBA00004377"/>
    </source>
</evidence>
<dbReference type="GO" id="GO:0015031">
    <property type="term" value="P:protein transport"/>
    <property type="evidence" value="ECO:0007669"/>
    <property type="project" value="InterPro"/>
</dbReference>
<accession>A0A7Y8GUD2</accession>
<dbReference type="NCBIfam" id="TIGR01843">
    <property type="entry name" value="type_I_hlyD"/>
    <property type="match status" value="1"/>
</dbReference>
<dbReference type="AlphaFoldDB" id="A0A7Y8GUD2"/>
<proteinExistence type="inferred from homology"/>
<keyword evidence="8 9" id="KW-0472">Membrane</keyword>
<comment type="similarity">
    <text evidence="2 9">Belongs to the membrane fusion protein (MFP) (TC 8.A.1) family.</text>
</comment>
<organism evidence="13 14">
    <name type="scientific">Hydrogenophaga aromaticivorans</name>
    <dbReference type="NCBI Taxonomy" id="2610898"/>
    <lineage>
        <taxon>Bacteria</taxon>
        <taxon>Pseudomonadati</taxon>
        <taxon>Pseudomonadota</taxon>
        <taxon>Betaproteobacteria</taxon>
        <taxon>Burkholderiales</taxon>
        <taxon>Comamonadaceae</taxon>
        <taxon>Hydrogenophaga</taxon>
    </lineage>
</organism>